<evidence type="ECO:0000256" key="1">
    <source>
        <dbReference type="ARBA" id="ARBA00001964"/>
    </source>
</evidence>
<dbReference type="AlphaFoldDB" id="A0A3S0SHN0"/>
<keyword evidence="2" id="KW-0560">Oxidoreductase</keyword>
<dbReference type="Pfam" id="PF02779">
    <property type="entry name" value="Transket_pyr"/>
    <property type="match status" value="1"/>
</dbReference>
<accession>A0A3S0SHN0</accession>
<dbReference type="PANTHER" id="PTHR43257:SF2">
    <property type="entry name" value="PYRUVATE DEHYDROGENASE E1 COMPONENT SUBUNIT BETA"/>
    <property type="match status" value="1"/>
</dbReference>
<name>A0A3S0SHN0_9HYPH</name>
<proteinExistence type="predicted"/>
<organism evidence="5 6">
    <name type="scientific">Rhizobium chutanense</name>
    <dbReference type="NCBI Taxonomy" id="2035448"/>
    <lineage>
        <taxon>Bacteria</taxon>
        <taxon>Pseudomonadati</taxon>
        <taxon>Pseudomonadota</taxon>
        <taxon>Alphaproteobacteria</taxon>
        <taxon>Hyphomicrobiales</taxon>
        <taxon>Rhizobiaceae</taxon>
        <taxon>Rhizobium/Agrobacterium group</taxon>
        <taxon>Rhizobium</taxon>
    </lineage>
</organism>
<sequence length="332" mass="35447">MDTGVRELSYSQAIQEAMAIAMEADERVILMGEDIGVYGGAFQVTGDLIDRFGPDRVMDTPISELGGAGVAVGAAMTGLRPIFEFQFSDFAALAMEQIVNQAAKMRYMLGGEVSVPVVMRFPAGSGTGAAAQHSQSLEAWLGHVPGLKVIQPATPYDVKGMLLAAVADPDPVMIFEHKLLYKMKGPVPEGHYTVPLDKAEIRRQGKDLSIVATSIMVHKALDAAEQLAGEGIDVEVVDLRSVRPIDRATVIASVKKTTRLLCVYEGVKTLGVGAEISAMIAESDAFDYLDAPIVRLGGSETPIPYNPELEKAAVPQVPDILNAARDLVRGAR</sequence>
<evidence type="ECO:0000313" key="5">
    <source>
        <dbReference type="EMBL" id="RUM06036.1"/>
    </source>
</evidence>
<keyword evidence="3" id="KW-0786">Thiamine pyrophosphate</keyword>
<evidence type="ECO:0000313" key="6">
    <source>
        <dbReference type="Proteomes" id="UP000278081"/>
    </source>
</evidence>
<dbReference type="PANTHER" id="PTHR43257">
    <property type="entry name" value="PYRUVATE DEHYDROGENASE E1 COMPONENT BETA SUBUNIT"/>
    <property type="match status" value="1"/>
</dbReference>
<dbReference type="FunFam" id="3.40.50.970:FF:000001">
    <property type="entry name" value="Pyruvate dehydrogenase E1 beta subunit"/>
    <property type="match status" value="1"/>
</dbReference>
<comment type="caution">
    <text evidence="5">The sequence shown here is derived from an EMBL/GenBank/DDBJ whole genome shotgun (WGS) entry which is preliminary data.</text>
</comment>
<dbReference type="CDD" id="cd07036">
    <property type="entry name" value="TPP_PYR_E1-PDHc-beta_like"/>
    <property type="match status" value="1"/>
</dbReference>
<dbReference type="RefSeq" id="WP_126909278.1">
    <property type="nucleotide sequence ID" value="NZ_ML133757.1"/>
</dbReference>
<dbReference type="SUPFAM" id="SSF52518">
    <property type="entry name" value="Thiamin diphosphate-binding fold (THDP-binding)"/>
    <property type="match status" value="1"/>
</dbReference>
<dbReference type="SUPFAM" id="SSF52922">
    <property type="entry name" value="TK C-terminal domain-like"/>
    <property type="match status" value="1"/>
</dbReference>
<evidence type="ECO:0000259" key="4">
    <source>
        <dbReference type="SMART" id="SM00861"/>
    </source>
</evidence>
<dbReference type="OrthoDB" id="9780894at2"/>
<gene>
    <name evidence="5" type="ORF">EFR84_13245</name>
</gene>
<protein>
    <submittedName>
        <fullName evidence="5">Alpha-ketoacid dehydrogenase subunit beta</fullName>
    </submittedName>
</protein>
<evidence type="ECO:0000256" key="3">
    <source>
        <dbReference type="ARBA" id="ARBA00023052"/>
    </source>
</evidence>
<dbReference type="NCBIfam" id="NF006667">
    <property type="entry name" value="PRK09212.1"/>
    <property type="match status" value="1"/>
</dbReference>
<dbReference type="Gene3D" id="3.40.50.970">
    <property type="match status" value="1"/>
</dbReference>
<dbReference type="GO" id="GO:0016491">
    <property type="term" value="F:oxidoreductase activity"/>
    <property type="evidence" value="ECO:0007669"/>
    <property type="project" value="UniProtKB-KW"/>
</dbReference>
<reference evidence="5 6" key="1">
    <citation type="submission" date="2018-11" db="EMBL/GenBank/DDBJ databases">
        <title>Rhizobium chutanense sp. nov., isolated from root nodules of Phaseolus vulgaris in China.</title>
        <authorList>
            <person name="Huo Y."/>
        </authorList>
    </citation>
    <scope>NUCLEOTIDE SEQUENCE [LARGE SCALE GENOMIC DNA]</scope>
    <source>
        <strain evidence="5 6">C16</strain>
    </source>
</reference>
<dbReference type="InterPro" id="IPR009014">
    <property type="entry name" value="Transketo_C/PFOR_II"/>
</dbReference>
<dbReference type="InterPro" id="IPR029061">
    <property type="entry name" value="THDP-binding"/>
</dbReference>
<dbReference type="InterPro" id="IPR033248">
    <property type="entry name" value="Transketolase_C"/>
</dbReference>
<evidence type="ECO:0000256" key="2">
    <source>
        <dbReference type="ARBA" id="ARBA00023002"/>
    </source>
</evidence>
<feature type="domain" description="Transketolase-like pyrimidine-binding" evidence="4">
    <location>
        <begin position="8"/>
        <end position="183"/>
    </location>
</feature>
<dbReference type="Gene3D" id="3.40.50.920">
    <property type="match status" value="1"/>
</dbReference>
<dbReference type="InterPro" id="IPR005475">
    <property type="entry name" value="Transketolase-like_Pyr-bd"/>
</dbReference>
<dbReference type="Pfam" id="PF02780">
    <property type="entry name" value="Transketolase_C"/>
    <property type="match status" value="1"/>
</dbReference>
<comment type="cofactor">
    <cofactor evidence="1">
        <name>thiamine diphosphate</name>
        <dbReference type="ChEBI" id="CHEBI:58937"/>
    </cofactor>
</comment>
<dbReference type="FunFam" id="3.40.50.920:FF:000001">
    <property type="entry name" value="Pyruvate dehydrogenase E1 beta subunit"/>
    <property type="match status" value="1"/>
</dbReference>
<dbReference type="EMBL" id="RJTJ01000010">
    <property type="protein sequence ID" value="RUM06036.1"/>
    <property type="molecule type" value="Genomic_DNA"/>
</dbReference>
<dbReference type="SMART" id="SM00861">
    <property type="entry name" value="Transket_pyr"/>
    <property type="match status" value="1"/>
</dbReference>
<dbReference type="Proteomes" id="UP000278081">
    <property type="component" value="Unassembled WGS sequence"/>
</dbReference>